<dbReference type="AlphaFoldDB" id="Q6LLX9"/>
<keyword evidence="1" id="KW-0472">Membrane</keyword>
<sequence length="89" mass="10023">MAIFPNCHREAHHGANCIKLIDGCIRSFPDWFVSNCQIRSESVQITCVIIYLAFNAITFSGFSCIRFSRSNHKSSACHFSGKNKHKKAS</sequence>
<dbReference type="HOGENOM" id="CLU_2452041_0_0_6"/>
<gene>
    <name evidence="2" type="ordered locus">PBPRA3415</name>
</gene>
<accession>Q6LLX9</accession>
<dbReference type="Proteomes" id="UP000000593">
    <property type="component" value="Chromosome 1"/>
</dbReference>
<evidence type="ECO:0000256" key="1">
    <source>
        <dbReference type="SAM" id="Phobius"/>
    </source>
</evidence>
<dbReference type="KEGG" id="ppr:PBPRA3415"/>
<feature type="transmembrane region" description="Helical" evidence="1">
    <location>
        <begin position="43"/>
        <end position="65"/>
    </location>
</feature>
<evidence type="ECO:0000313" key="2">
    <source>
        <dbReference type="EMBL" id="CAG21699.1"/>
    </source>
</evidence>
<protein>
    <submittedName>
        <fullName evidence="2">Uncharacterized protein</fullName>
    </submittedName>
</protein>
<organism evidence="2 3">
    <name type="scientific">Photobacterium profundum (strain SS9)</name>
    <dbReference type="NCBI Taxonomy" id="298386"/>
    <lineage>
        <taxon>Bacteria</taxon>
        <taxon>Pseudomonadati</taxon>
        <taxon>Pseudomonadota</taxon>
        <taxon>Gammaproteobacteria</taxon>
        <taxon>Vibrionales</taxon>
        <taxon>Vibrionaceae</taxon>
        <taxon>Photobacterium</taxon>
    </lineage>
</organism>
<keyword evidence="3" id="KW-1185">Reference proteome</keyword>
<evidence type="ECO:0000313" key="3">
    <source>
        <dbReference type="Proteomes" id="UP000000593"/>
    </source>
</evidence>
<proteinExistence type="predicted"/>
<keyword evidence="1" id="KW-0812">Transmembrane</keyword>
<dbReference type="EMBL" id="CR378674">
    <property type="protein sequence ID" value="CAG21699.1"/>
    <property type="molecule type" value="Genomic_DNA"/>
</dbReference>
<name>Q6LLX9_PHOPR</name>
<reference evidence="3" key="1">
    <citation type="journal article" date="2005" name="Science">
        <title>Life at depth: Photobacterium profundum genome sequence and expression analysis.</title>
        <authorList>
            <person name="Vezzi A."/>
            <person name="Campanaro S."/>
            <person name="D'Angelo M."/>
            <person name="Simonato F."/>
            <person name="Vitulo N."/>
            <person name="Lauro F.M."/>
            <person name="Cestaro A."/>
            <person name="Malacrida G."/>
            <person name="Simionati B."/>
            <person name="Cannata N."/>
            <person name="Romualdi C."/>
            <person name="Bartlett D.H."/>
            <person name="Valle G."/>
        </authorList>
    </citation>
    <scope>NUCLEOTIDE SEQUENCE [LARGE SCALE GENOMIC DNA]</scope>
    <source>
        <strain evidence="3">ATCC BAA-1253 / SS9</strain>
    </source>
</reference>
<keyword evidence="1" id="KW-1133">Transmembrane helix</keyword>